<evidence type="ECO:0000313" key="9">
    <source>
        <dbReference type="Proteomes" id="UP001445335"/>
    </source>
</evidence>
<dbReference type="Proteomes" id="UP001445335">
    <property type="component" value="Unassembled WGS sequence"/>
</dbReference>
<feature type="region of interest" description="Disordered" evidence="7">
    <location>
        <begin position="38"/>
        <end position="77"/>
    </location>
</feature>
<evidence type="ECO:0000256" key="3">
    <source>
        <dbReference type="ARBA" id="ARBA00022884"/>
    </source>
</evidence>
<dbReference type="InterPro" id="IPR023674">
    <property type="entry name" value="Ribosomal_uL1-like"/>
</dbReference>
<comment type="similarity">
    <text evidence="1 6">Belongs to the universal ribosomal protein uL1 family.</text>
</comment>
<dbReference type="AlphaFoldDB" id="A0AAW1QY24"/>
<proteinExistence type="inferred from homology"/>
<dbReference type="InterPro" id="IPR005878">
    <property type="entry name" value="Ribosom_uL1_bac-type"/>
</dbReference>
<sequence length="335" mass="34546">MIVRHCSRSGERVLALFASTLRIHSASAALAAEQSAPDAGGLFSGQQAPPPAWRQQVPQHARSAPAGESAAQVAPPTSGFAVLDPSLPLPQFSALSTPKRERRPAMPLSEALALVKKRAHAKFDESVEVAMNLGIDTRRGDSQVRGAVMLPHGTGRSVRVGVFATGEAAEAAKAAGADVVGAEELVASIQESGGSALPFDKALATPDMMPKLARIARILGPRGLMPNPKLGTIVAPSGMVAAIAATKAGRVEYRADKGGVLHAGIGRVSFAEEALRENLVTLASAVVAARPKRAKGANFGGYVQKVTLSSTHGPGVPVQLPSIATFVDYSALSNL</sequence>
<gene>
    <name evidence="8" type="ORF">WJX81_001108</name>
</gene>
<evidence type="ECO:0000256" key="5">
    <source>
        <dbReference type="ARBA" id="ARBA00023274"/>
    </source>
</evidence>
<dbReference type="Gene3D" id="3.30.190.20">
    <property type="match status" value="1"/>
</dbReference>
<dbReference type="PANTHER" id="PTHR36427:SF4">
    <property type="entry name" value="RIBOSOMAL PROTEIN L1P_L10E FAMILY"/>
    <property type="match status" value="1"/>
</dbReference>
<keyword evidence="4 6" id="KW-0689">Ribosomal protein</keyword>
<dbReference type="InterPro" id="IPR023673">
    <property type="entry name" value="Ribosomal_uL1_CS"/>
</dbReference>
<comment type="caution">
    <text evidence="8">The sequence shown here is derived from an EMBL/GenBank/DDBJ whole genome shotgun (WGS) entry which is preliminary data.</text>
</comment>
<reference evidence="8 9" key="1">
    <citation type="journal article" date="2024" name="Nat. Commun.">
        <title>Phylogenomics reveals the evolutionary origins of lichenization in chlorophyte algae.</title>
        <authorList>
            <person name="Puginier C."/>
            <person name="Libourel C."/>
            <person name="Otte J."/>
            <person name="Skaloud P."/>
            <person name="Haon M."/>
            <person name="Grisel S."/>
            <person name="Petersen M."/>
            <person name="Berrin J.G."/>
            <person name="Delaux P.M."/>
            <person name="Dal Grande F."/>
            <person name="Keller J."/>
        </authorList>
    </citation>
    <scope>NUCLEOTIDE SEQUENCE [LARGE SCALE GENOMIC DNA]</scope>
    <source>
        <strain evidence="8 9">SAG 245.80</strain>
    </source>
</reference>
<dbReference type="GO" id="GO:0019843">
    <property type="term" value="F:rRNA binding"/>
    <property type="evidence" value="ECO:0007669"/>
    <property type="project" value="UniProtKB-KW"/>
</dbReference>
<dbReference type="CDD" id="cd00403">
    <property type="entry name" value="Ribosomal_L1"/>
    <property type="match status" value="1"/>
</dbReference>
<evidence type="ECO:0000256" key="1">
    <source>
        <dbReference type="ARBA" id="ARBA00010531"/>
    </source>
</evidence>
<organism evidence="8 9">
    <name type="scientific">Elliptochloris bilobata</name>
    <dbReference type="NCBI Taxonomy" id="381761"/>
    <lineage>
        <taxon>Eukaryota</taxon>
        <taxon>Viridiplantae</taxon>
        <taxon>Chlorophyta</taxon>
        <taxon>core chlorophytes</taxon>
        <taxon>Trebouxiophyceae</taxon>
        <taxon>Trebouxiophyceae incertae sedis</taxon>
        <taxon>Elliptochloris clade</taxon>
        <taxon>Elliptochloris</taxon>
    </lineage>
</organism>
<evidence type="ECO:0000256" key="7">
    <source>
        <dbReference type="SAM" id="MobiDB-lite"/>
    </source>
</evidence>
<keyword evidence="5 6" id="KW-0687">Ribonucleoprotein</keyword>
<keyword evidence="9" id="KW-1185">Reference proteome</keyword>
<evidence type="ECO:0000313" key="8">
    <source>
        <dbReference type="EMBL" id="KAK9826089.1"/>
    </source>
</evidence>
<dbReference type="InterPro" id="IPR028364">
    <property type="entry name" value="Ribosomal_uL1/biogenesis"/>
</dbReference>
<keyword evidence="2" id="KW-0699">rRNA-binding</keyword>
<dbReference type="InterPro" id="IPR016095">
    <property type="entry name" value="Ribosomal_uL1_3-a/b-sand"/>
</dbReference>
<dbReference type="FunFam" id="3.40.50.790:FF:000001">
    <property type="entry name" value="50S ribosomal protein L1"/>
    <property type="match status" value="1"/>
</dbReference>
<accession>A0AAW1QY24</accession>
<dbReference type="Pfam" id="PF00687">
    <property type="entry name" value="Ribosomal_L1"/>
    <property type="match status" value="1"/>
</dbReference>
<protein>
    <recommendedName>
        <fullName evidence="6">Ribosomal protein</fullName>
    </recommendedName>
</protein>
<dbReference type="NCBIfam" id="TIGR01169">
    <property type="entry name" value="rplA_bact"/>
    <property type="match status" value="1"/>
</dbReference>
<evidence type="ECO:0000256" key="6">
    <source>
        <dbReference type="RuleBase" id="RU000659"/>
    </source>
</evidence>
<evidence type="ECO:0000256" key="2">
    <source>
        <dbReference type="ARBA" id="ARBA00022730"/>
    </source>
</evidence>
<keyword evidence="3" id="KW-0694">RNA-binding</keyword>
<dbReference type="GO" id="GO:0015934">
    <property type="term" value="C:large ribosomal subunit"/>
    <property type="evidence" value="ECO:0007669"/>
    <property type="project" value="InterPro"/>
</dbReference>
<dbReference type="Gene3D" id="3.40.50.790">
    <property type="match status" value="1"/>
</dbReference>
<dbReference type="GO" id="GO:0003735">
    <property type="term" value="F:structural constituent of ribosome"/>
    <property type="evidence" value="ECO:0007669"/>
    <property type="project" value="InterPro"/>
</dbReference>
<name>A0AAW1QY24_9CHLO</name>
<dbReference type="SUPFAM" id="SSF56808">
    <property type="entry name" value="Ribosomal protein L1"/>
    <property type="match status" value="1"/>
</dbReference>
<evidence type="ECO:0000256" key="4">
    <source>
        <dbReference type="ARBA" id="ARBA00022980"/>
    </source>
</evidence>
<dbReference type="PROSITE" id="PS01199">
    <property type="entry name" value="RIBOSOMAL_L1"/>
    <property type="match status" value="1"/>
</dbReference>
<dbReference type="GO" id="GO:0006412">
    <property type="term" value="P:translation"/>
    <property type="evidence" value="ECO:0007669"/>
    <property type="project" value="InterPro"/>
</dbReference>
<dbReference type="EMBL" id="JALJOU010000068">
    <property type="protein sequence ID" value="KAK9826089.1"/>
    <property type="molecule type" value="Genomic_DNA"/>
</dbReference>
<dbReference type="HAMAP" id="MF_01318_B">
    <property type="entry name" value="Ribosomal_uL1_B"/>
    <property type="match status" value="1"/>
</dbReference>
<dbReference type="PANTHER" id="PTHR36427">
    <property type="entry name" value="54S RIBOSOMAL PROTEIN L1, MITOCHONDRIAL"/>
    <property type="match status" value="1"/>
</dbReference>